<proteinExistence type="predicted"/>
<reference evidence="3 6" key="1">
    <citation type="journal article" date="2011" name="Nature">
        <title>The Medicago genome provides insight into the evolution of rhizobial symbioses.</title>
        <authorList>
            <person name="Young N.D."/>
            <person name="Debelle F."/>
            <person name="Oldroyd G.E."/>
            <person name="Geurts R."/>
            <person name="Cannon S.B."/>
            <person name="Udvardi M.K."/>
            <person name="Benedito V.A."/>
            <person name="Mayer K.F."/>
            <person name="Gouzy J."/>
            <person name="Schoof H."/>
            <person name="Van de Peer Y."/>
            <person name="Proost S."/>
            <person name="Cook D.R."/>
            <person name="Meyers B.C."/>
            <person name="Spannagl M."/>
            <person name="Cheung F."/>
            <person name="De Mita S."/>
            <person name="Krishnakumar V."/>
            <person name="Gundlach H."/>
            <person name="Zhou S."/>
            <person name="Mudge J."/>
            <person name="Bharti A.K."/>
            <person name="Murray J.D."/>
            <person name="Naoumkina M.A."/>
            <person name="Rosen B."/>
            <person name="Silverstein K.A."/>
            <person name="Tang H."/>
            <person name="Rombauts S."/>
            <person name="Zhao P.X."/>
            <person name="Zhou P."/>
            <person name="Barbe V."/>
            <person name="Bardou P."/>
            <person name="Bechner M."/>
            <person name="Bellec A."/>
            <person name="Berger A."/>
            <person name="Berges H."/>
            <person name="Bidwell S."/>
            <person name="Bisseling T."/>
            <person name="Choisne N."/>
            <person name="Couloux A."/>
            <person name="Denny R."/>
            <person name="Deshpande S."/>
            <person name="Dai X."/>
            <person name="Doyle J.J."/>
            <person name="Dudez A.M."/>
            <person name="Farmer A.D."/>
            <person name="Fouteau S."/>
            <person name="Franken C."/>
            <person name="Gibelin C."/>
            <person name="Gish J."/>
            <person name="Goldstein S."/>
            <person name="Gonzalez A.J."/>
            <person name="Green P.J."/>
            <person name="Hallab A."/>
            <person name="Hartog M."/>
            <person name="Hua A."/>
            <person name="Humphray S.J."/>
            <person name="Jeong D.H."/>
            <person name="Jing Y."/>
            <person name="Jocker A."/>
            <person name="Kenton S.M."/>
            <person name="Kim D.J."/>
            <person name="Klee K."/>
            <person name="Lai H."/>
            <person name="Lang C."/>
            <person name="Lin S."/>
            <person name="Macmil S.L."/>
            <person name="Magdelenat G."/>
            <person name="Matthews L."/>
            <person name="McCorrison J."/>
            <person name="Monaghan E.L."/>
            <person name="Mun J.H."/>
            <person name="Najar F.Z."/>
            <person name="Nicholson C."/>
            <person name="Noirot C."/>
            <person name="O'Bleness M."/>
            <person name="Paule C.R."/>
            <person name="Poulain J."/>
            <person name="Prion F."/>
            <person name="Qin B."/>
            <person name="Qu C."/>
            <person name="Retzel E.F."/>
            <person name="Riddle C."/>
            <person name="Sallet E."/>
            <person name="Samain S."/>
            <person name="Samson N."/>
            <person name="Sanders I."/>
            <person name="Saurat O."/>
            <person name="Scarpelli C."/>
            <person name="Schiex T."/>
            <person name="Segurens B."/>
            <person name="Severin A.J."/>
            <person name="Sherrier D.J."/>
            <person name="Shi R."/>
            <person name="Sims S."/>
            <person name="Singer S.R."/>
            <person name="Sinharoy S."/>
            <person name="Sterck L."/>
            <person name="Viollet A."/>
            <person name="Wang B.B."/>
            <person name="Wang K."/>
            <person name="Wang M."/>
            <person name="Wang X."/>
            <person name="Warfsmann J."/>
            <person name="Weissenbach J."/>
            <person name="White D.D."/>
            <person name="White J.D."/>
            <person name="Wiley G.B."/>
            <person name="Wincker P."/>
            <person name="Xing Y."/>
            <person name="Yang L."/>
            <person name="Yao Z."/>
            <person name="Ying F."/>
            <person name="Zhai J."/>
            <person name="Zhou L."/>
            <person name="Zuber A."/>
            <person name="Denarie J."/>
            <person name="Dixon R.A."/>
            <person name="May G.D."/>
            <person name="Schwartz D.C."/>
            <person name="Rogers J."/>
            <person name="Quetier F."/>
            <person name="Town C.D."/>
            <person name="Roe B.A."/>
        </authorList>
    </citation>
    <scope>NUCLEOTIDE SEQUENCE [LARGE SCALE GENOMIC DNA]</scope>
    <source>
        <strain evidence="3">A17</strain>
        <strain evidence="5 6">cv. Jemalong A17</strain>
    </source>
</reference>
<dbReference type="PANTHER" id="PTHR31896">
    <property type="entry name" value="FAMILY REGULATORY PROTEIN, PUTATIVE (AFU_ORTHOLOGUE AFUA_3G14730)-RELATED"/>
    <property type="match status" value="1"/>
</dbReference>
<dbReference type="AlphaFoldDB" id="A0A072U7Q9"/>
<dbReference type="GO" id="GO:0047205">
    <property type="term" value="F:quinate O-hydroxycinnamoyltransferase activity"/>
    <property type="evidence" value="ECO:0007669"/>
    <property type="project" value="UniProtKB-EC"/>
</dbReference>
<keyword evidence="6" id="KW-1185">Reference proteome</keyword>
<dbReference type="Proteomes" id="UP000265566">
    <property type="component" value="Chromosome 6"/>
</dbReference>
<dbReference type="Gene3D" id="3.30.559.10">
    <property type="entry name" value="Chloramphenicol acetyltransferase-like domain"/>
    <property type="match status" value="1"/>
</dbReference>
<dbReference type="EnsemblPlants" id="KEH25799">
    <property type="protein sequence ID" value="KEH25799"/>
    <property type="gene ID" value="MTR_6g034495"/>
</dbReference>
<protein>
    <submittedName>
        <fullName evidence="3">Anthranilate N-benzoyltransferase</fullName>
    </submittedName>
    <submittedName>
        <fullName evidence="4">Putative quinate O-hydroxycinnamoyltransferase</fullName>
        <ecNumber evidence="4">2.3.1.99</ecNumber>
    </submittedName>
</protein>
<feature type="region of interest" description="Disordered" evidence="2">
    <location>
        <begin position="1"/>
        <end position="23"/>
    </location>
</feature>
<name>A0A072U7Q9_MEDTR</name>
<evidence type="ECO:0000256" key="1">
    <source>
        <dbReference type="ARBA" id="ARBA00022679"/>
    </source>
</evidence>
<organism evidence="3 6">
    <name type="scientific">Medicago truncatula</name>
    <name type="common">Barrel medic</name>
    <name type="synonym">Medicago tribuloides</name>
    <dbReference type="NCBI Taxonomy" id="3880"/>
    <lineage>
        <taxon>Eukaryota</taxon>
        <taxon>Viridiplantae</taxon>
        <taxon>Streptophyta</taxon>
        <taxon>Embryophyta</taxon>
        <taxon>Tracheophyta</taxon>
        <taxon>Spermatophyta</taxon>
        <taxon>Magnoliopsida</taxon>
        <taxon>eudicotyledons</taxon>
        <taxon>Gunneridae</taxon>
        <taxon>Pentapetalae</taxon>
        <taxon>rosids</taxon>
        <taxon>fabids</taxon>
        <taxon>Fabales</taxon>
        <taxon>Fabaceae</taxon>
        <taxon>Papilionoideae</taxon>
        <taxon>50 kb inversion clade</taxon>
        <taxon>NPAAA clade</taxon>
        <taxon>Hologalegina</taxon>
        <taxon>IRL clade</taxon>
        <taxon>Trifolieae</taxon>
        <taxon>Medicago</taxon>
    </lineage>
</organism>
<dbReference type="STRING" id="3880.A0A072U7Q9"/>
<dbReference type="InterPro" id="IPR051283">
    <property type="entry name" value="Sec_Metabolite_Acyltrans"/>
</dbReference>
<evidence type="ECO:0000313" key="5">
    <source>
        <dbReference type="EnsemblPlants" id="KEH25799"/>
    </source>
</evidence>
<dbReference type="Proteomes" id="UP000002051">
    <property type="component" value="Chromosome 6"/>
</dbReference>
<keyword evidence="1 4" id="KW-0808">Transferase</keyword>
<dbReference type="Gramene" id="rna35329">
    <property type="protein sequence ID" value="RHN50971.1"/>
    <property type="gene ID" value="gene35329"/>
</dbReference>
<dbReference type="EMBL" id="PSQE01000006">
    <property type="protein sequence ID" value="RHN50971.1"/>
    <property type="molecule type" value="Genomic_DNA"/>
</dbReference>
<dbReference type="EC" id="2.3.1.99" evidence="4"/>
<reference evidence="5" key="3">
    <citation type="submission" date="2015-04" db="UniProtKB">
        <authorList>
            <consortium name="EnsemblPlants"/>
        </authorList>
    </citation>
    <scope>IDENTIFICATION</scope>
    <source>
        <strain evidence="5">cv. Jemalong A17</strain>
    </source>
</reference>
<evidence type="ECO:0000313" key="3">
    <source>
        <dbReference type="EMBL" id="KEH25799.1"/>
    </source>
</evidence>
<sequence length="167" mass="18471">MGSPIPPLWSQSKRPSLSPPPKNFRNIKPNNSPTQILSFLHPCIFSTLCGRLKITKHEDDDEDTISCYLKCNNAGVLFVHAAATDITVANILQPIYLPPILHSFFPLNGVRNYEGTSEPLLAVQVTELVDGIFIGFTINHVAVDGVSTWHFINSWAEICKSKGCLQI</sequence>
<evidence type="ECO:0000256" key="2">
    <source>
        <dbReference type="SAM" id="MobiDB-lite"/>
    </source>
</evidence>
<dbReference type="EMBL" id="CM001222">
    <property type="protein sequence ID" value="KEH25799.1"/>
    <property type="molecule type" value="Genomic_DNA"/>
</dbReference>
<dbReference type="Pfam" id="PF02458">
    <property type="entry name" value="Transferase"/>
    <property type="match status" value="1"/>
</dbReference>
<evidence type="ECO:0000313" key="6">
    <source>
        <dbReference type="Proteomes" id="UP000002051"/>
    </source>
</evidence>
<dbReference type="HOGENOM" id="CLU_1596966_0_0_1"/>
<dbReference type="InterPro" id="IPR023213">
    <property type="entry name" value="CAT-like_dom_sf"/>
</dbReference>
<reference evidence="3 6" key="2">
    <citation type="journal article" date="2014" name="BMC Genomics">
        <title>An improved genome release (version Mt4.0) for the model legume Medicago truncatula.</title>
        <authorList>
            <person name="Tang H."/>
            <person name="Krishnakumar V."/>
            <person name="Bidwell S."/>
            <person name="Rosen B."/>
            <person name="Chan A."/>
            <person name="Zhou S."/>
            <person name="Gentzbittel L."/>
            <person name="Childs K.L."/>
            <person name="Yandell M."/>
            <person name="Gundlach H."/>
            <person name="Mayer K.F."/>
            <person name="Schwartz D.C."/>
            <person name="Town C.D."/>
        </authorList>
    </citation>
    <scope>GENOME REANNOTATION</scope>
    <source>
        <strain evidence="3">A17</strain>
        <strain evidence="5 6">cv. Jemalong A17</strain>
    </source>
</reference>
<evidence type="ECO:0000313" key="4">
    <source>
        <dbReference type="EMBL" id="RHN50971.1"/>
    </source>
</evidence>
<gene>
    <name evidence="3" type="ordered locus">MTR_6g034495</name>
    <name evidence="4" type="ORF">MtrunA17_Chr6g0463331</name>
</gene>
<accession>A0A072U7Q9</accession>
<dbReference type="PANTHER" id="PTHR31896:SF43">
    <property type="entry name" value="PROTEIN ENHANCED PSEUDOMONAS SUSCEPTIBILITY 1"/>
    <property type="match status" value="1"/>
</dbReference>
<keyword evidence="4" id="KW-0012">Acyltransferase</keyword>
<reference evidence="4" key="4">
    <citation type="journal article" date="2018" name="Nat. Plants">
        <title>Whole-genome landscape of Medicago truncatula symbiotic genes.</title>
        <authorList>
            <person name="Pecrix Y."/>
            <person name="Gamas P."/>
            <person name="Carrere S."/>
        </authorList>
    </citation>
    <scope>NUCLEOTIDE SEQUENCE</scope>
    <source>
        <tissue evidence="4">Leaves</tissue>
    </source>
</reference>